<dbReference type="SUPFAM" id="SSF48452">
    <property type="entry name" value="TPR-like"/>
    <property type="match status" value="1"/>
</dbReference>
<protein>
    <submittedName>
        <fullName evidence="3">Tetratricopeptide repeat protein</fullName>
    </submittedName>
</protein>
<evidence type="ECO:0000256" key="2">
    <source>
        <dbReference type="SAM" id="Phobius"/>
    </source>
</evidence>
<dbReference type="Proteomes" id="UP000783796">
    <property type="component" value="Unassembled WGS sequence"/>
</dbReference>
<keyword evidence="2" id="KW-0812">Transmembrane</keyword>
<feature type="transmembrane region" description="Helical" evidence="2">
    <location>
        <begin position="7"/>
        <end position="25"/>
    </location>
</feature>
<dbReference type="SMART" id="SM00028">
    <property type="entry name" value="TPR"/>
    <property type="match status" value="4"/>
</dbReference>
<comment type="caution">
    <text evidence="3">The sequence shown here is derived from an EMBL/GenBank/DDBJ whole genome shotgun (WGS) entry which is preliminary data.</text>
</comment>
<reference evidence="3" key="2">
    <citation type="submission" date="2021-04" db="EMBL/GenBank/DDBJ databases">
        <authorList>
            <person name="Gilroy R."/>
        </authorList>
    </citation>
    <scope>NUCLEOTIDE SEQUENCE</scope>
    <source>
        <strain evidence="3">G4-2901</strain>
    </source>
</reference>
<reference evidence="3" key="1">
    <citation type="journal article" date="2021" name="PeerJ">
        <title>Extensive microbial diversity within the chicken gut microbiome revealed by metagenomics and culture.</title>
        <authorList>
            <person name="Gilroy R."/>
            <person name="Ravi A."/>
            <person name="Getino M."/>
            <person name="Pursley I."/>
            <person name="Horton D.L."/>
            <person name="Alikhan N.F."/>
            <person name="Baker D."/>
            <person name="Gharbi K."/>
            <person name="Hall N."/>
            <person name="Watson M."/>
            <person name="Adriaenssens E.M."/>
            <person name="Foster-Nyarko E."/>
            <person name="Jarju S."/>
            <person name="Secka A."/>
            <person name="Antonio M."/>
            <person name="Oren A."/>
            <person name="Chaudhuri R.R."/>
            <person name="La Ragione R."/>
            <person name="Hildebrand F."/>
            <person name="Pallen M.J."/>
        </authorList>
    </citation>
    <scope>NUCLEOTIDE SEQUENCE</scope>
    <source>
        <strain evidence="3">G4-2901</strain>
    </source>
</reference>
<evidence type="ECO:0000313" key="3">
    <source>
        <dbReference type="EMBL" id="MBU3837355.1"/>
    </source>
</evidence>
<evidence type="ECO:0000313" key="4">
    <source>
        <dbReference type="Proteomes" id="UP000783796"/>
    </source>
</evidence>
<proteinExistence type="predicted"/>
<gene>
    <name evidence="3" type="ORF">H9777_03355</name>
</gene>
<dbReference type="AlphaFoldDB" id="A0A948TAA6"/>
<evidence type="ECO:0000256" key="1">
    <source>
        <dbReference type="PROSITE-ProRule" id="PRU00339"/>
    </source>
</evidence>
<keyword evidence="2" id="KW-1133">Transmembrane helix</keyword>
<organism evidence="3 4">
    <name type="scientific">Candidatus Phocaeicola faecigallinarum</name>
    <dbReference type="NCBI Taxonomy" id="2838732"/>
    <lineage>
        <taxon>Bacteria</taxon>
        <taxon>Pseudomonadati</taxon>
        <taxon>Bacteroidota</taxon>
        <taxon>Bacteroidia</taxon>
        <taxon>Bacteroidales</taxon>
        <taxon>Bacteroidaceae</taxon>
        <taxon>Phocaeicola</taxon>
    </lineage>
</organism>
<name>A0A948TAA6_9BACT</name>
<dbReference type="InterPro" id="IPR011990">
    <property type="entry name" value="TPR-like_helical_dom_sf"/>
</dbReference>
<keyword evidence="1" id="KW-0802">TPR repeat</keyword>
<dbReference type="InterPro" id="IPR019734">
    <property type="entry name" value="TPR_rpt"/>
</dbReference>
<feature type="transmembrane region" description="Helical" evidence="2">
    <location>
        <begin position="427"/>
        <end position="449"/>
    </location>
</feature>
<sequence length="482" mass="56556">MYKSFYLAIYILLSNIIFIACVSHKDEHLNNSDEIFIFHLDTLLGSNPELVCNKIDSIISSGVHNDEFYSLLMIKSKAKLFLSEYDSVFILLDSIEGYCSKISEENTPYRLLSSVNNMRGNLYARRSVMDSAVIYFQKAYDYSSKLGLSHDLIDITINLADANVRSGKFDQGSFWYRRSLSISDTLMLPENRRFPSYYGLAQVYMDLRDYDKCDFYYDLAGRYFDDMLPFEKHIYLNNRGNSYYYRGGYDKAMDYFRESLQLANKYPDMEFERKFTKVNMGEVFMLMNETDSATAYLEECYSFFKSINHTSALYYIETQLIELALKKDNISLASKIIRDAVQPDFIEPNMLHIRNKYLQHYYAESGDYKKAYYYQQNNAHIDDSIRNERIKMRSAEISLRYRQDSTLMKKEMFIKEKEGQVLVLHQWISILVLAILLFISFSGMFIIYLKSATTRLYDTEAKIICIVSKKGAQCIECHHKDI</sequence>
<dbReference type="PROSITE" id="PS51257">
    <property type="entry name" value="PROKAR_LIPOPROTEIN"/>
    <property type="match status" value="1"/>
</dbReference>
<dbReference type="Gene3D" id="1.25.40.10">
    <property type="entry name" value="Tetratricopeptide repeat domain"/>
    <property type="match status" value="2"/>
</dbReference>
<dbReference type="EMBL" id="JAHLFW010000035">
    <property type="protein sequence ID" value="MBU3837355.1"/>
    <property type="molecule type" value="Genomic_DNA"/>
</dbReference>
<accession>A0A948TAA6</accession>
<dbReference type="PROSITE" id="PS50005">
    <property type="entry name" value="TPR"/>
    <property type="match status" value="1"/>
</dbReference>
<feature type="repeat" description="TPR" evidence="1">
    <location>
        <begin position="233"/>
        <end position="266"/>
    </location>
</feature>
<keyword evidence="2" id="KW-0472">Membrane</keyword>
<dbReference type="Pfam" id="PF13181">
    <property type="entry name" value="TPR_8"/>
    <property type="match status" value="1"/>
</dbReference>